<evidence type="ECO:0000256" key="3">
    <source>
        <dbReference type="ARBA" id="ARBA00023163"/>
    </source>
</evidence>
<keyword evidence="2" id="KW-0238">DNA-binding</keyword>
<dbReference type="PROSITE" id="PS00041">
    <property type="entry name" value="HTH_ARAC_FAMILY_1"/>
    <property type="match status" value="1"/>
</dbReference>
<dbReference type="CDD" id="cd03137">
    <property type="entry name" value="GATase1_AraC_1"/>
    <property type="match status" value="1"/>
</dbReference>
<gene>
    <name evidence="5" type="ORF">D4739_12870</name>
</gene>
<dbReference type="InterPro" id="IPR029062">
    <property type="entry name" value="Class_I_gatase-like"/>
</dbReference>
<dbReference type="InterPro" id="IPR002818">
    <property type="entry name" value="DJ-1/PfpI"/>
</dbReference>
<dbReference type="InterPro" id="IPR052158">
    <property type="entry name" value="INH-QAR"/>
</dbReference>
<organism evidence="5 6">
    <name type="scientific">Nocardioides cavernaquae</name>
    <dbReference type="NCBI Taxonomy" id="2321396"/>
    <lineage>
        <taxon>Bacteria</taxon>
        <taxon>Bacillati</taxon>
        <taxon>Actinomycetota</taxon>
        <taxon>Actinomycetes</taxon>
        <taxon>Propionibacteriales</taxon>
        <taxon>Nocardioidaceae</taxon>
        <taxon>Nocardioides</taxon>
    </lineage>
</organism>
<name>A0A3A5HAY5_9ACTN</name>
<dbReference type="OrthoDB" id="3992151at2"/>
<feature type="domain" description="HTH araC/xylS-type" evidence="4">
    <location>
        <begin position="213"/>
        <end position="311"/>
    </location>
</feature>
<evidence type="ECO:0000256" key="2">
    <source>
        <dbReference type="ARBA" id="ARBA00023125"/>
    </source>
</evidence>
<dbReference type="InterPro" id="IPR018062">
    <property type="entry name" value="HTH_AraC-typ_CS"/>
</dbReference>
<dbReference type="SUPFAM" id="SSF46689">
    <property type="entry name" value="Homeodomain-like"/>
    <property type="match status" value="2"/>
</dbReference>
<comment type="caution">
    <text evidence="5">The sequence shown here is derived from an EMBL/GenBank/DDBJ whole genome shotgun (WGS) entry which is preliminary data.</text>
</comment>
<dbReference type="Pfam" id="PF12833">
    <property type="entry name" value="HTH_18"/>
    <property type="match status" value="1"/>
</dbReference>
<evidence type="ECO:0000259" key="4">
    <source>
        <dbReference type="PROSITE" id="PS01124"/>
    </source>
</evidence>
<dbReference type="GO" id="GO:0043565">
    <property type="term" value="F:sequence-specific DNA binding"/>
    <property type="evidence" value="ECO:0007669"/>
    <property type="project" value="InterPro"/>
</dbReference>
<dbReference type="SUPFAM" id="SSF52317">
    <property type="entry name" value="Class I glutamine amidotransferase-like"/>
    <property type="match status" value="1"/>
</dbReference>
<protein>
    <submittedName>
        <fullName evidence="5">Helix-turn-helix domain-containing protein</fullName>
    </submittedName>
</protein>
<dbReference type="InterPro" id="IPR009057">
    <property type="entry name" value="Homeodomain-like_sf"/>
</dbReference>
<dbReference type="InterPro" id="IPR018060">
    <property type="entry name" value="HTH_AraC"/>
</dbReference>
<keyword evidence="1" id="KW-0805">Transcription regulation</keyword>
<dbReference type="GO" id="GO:0003700">
    <property type="term" value="F:DNA-binding transcription factor activity"/>
    <property type="evidence" value="ECO:0007669"/>
    <property type="project" value="InterPro"/>
</dbReference>
<dbReference type="Proteomes" id="UP000276542">
    <property type="component" value="Unassembled WGS sequence"/>
</dbReference>
<dbReference type="Gene3D" id="1.10.10.60">
    <property type="entry name" value="Homeodomain-like"/>
    <property type="match status" value="1"/>
</dbReference>
<dbReference type="PANTHER" id="PTHR43130:SF3">
    <property type="entry name" value="HTH-TYPE TRANSCRIPTIONAL REGULATOR RV1931C"/>
    <property type="match status" value="1"/>
</dbReference>
<evidence type="ECO:0000313" key="5">
    <source>
        <dbReference type="EMBL" id="RJS47018.1"/>
    </source>
</evidence>
<dbReference type="PANTHER" id="PTHR43130">
    <property type="entry name" value="ARAC-FAMILY TRANSCRIPTIONAL REGULATOR"/>
    <property type="match status" value="1"/>
</dbReference>
<evidence type="ECO:0000313" key="6">
    <source>
        <dbReference type="Proteomes" id="UP000276542"/>
    </source>
</evidence>
<proteinExistence type="predicted"/>
<dbReference type="AlphaFoldDB" id="A0A3A5HAY5"/>
<accession>A0A3A5HAY5</accession>
<dbReference type="Gene3D" id="3.40.50.880">
    <property type="match status" value="1"/>
</dbReference>
<dbReference type="SMART" id="SM00342">
    <property type="entry name" value="HTH_ARAC"/>
    <property type="match status" value="1"/>
</dbReference>
<keyword evidence="6" id="KW-1185">Reference proteome</keyword>
<sequence>MLTNVAVLAYEGVAPFELGVLCEAFGLDRSENGVPRLDFAVCAADAKPIRTSMGFSIQVDEGLDRVASADLVAVPAMPRGGVAPEPIRDALLAAYERGARILSVCSGAFTLGALGLLDGRECTTHWMFTDELQRRFPLARVIPEVLYVDSGQVVTSAGSAAGLDAALHIWRQEHGASVASMVARRAVVPPHRDGGQAQYIARAVPACDAETLGPLLLWILENLTEDHGVETLARRVHMSPRTFARRFRDETGSTPHNWVTRQRVAAAEELLETSEQPVEWIAAEVGFANAAILRHHFTRTRGVSPQQYRRTFCPSPGRAVVEAG</sequence>
<keyword evidence="3" id="KW-0804">Transcription</keyword>
<dbReference type="EMBL" id="QYRP01000002">
    <property type="protein sequence ID" value="RJS47018.1"/>
    <property type="molecule type" value="Genomic_DNA"/>
</dbReference>
<dbReference type="Pfam" id="PF01965">
    <property type="entry name" value="DJ-1_PfpI"/>
    <property type="match status" value="1"/>
</dbReference>
<reference evidence="6" key="1">
    <citation type="submission" date="2018-09" db="EMBL/GenBank/DDBJ databases">
        <authorList>
            <person name="Zhu H."/>
        </authorList>
    </citation>
    <scope>NUCLEOTIDE SEQUENCE [LARGE SCALE GENOMIC DNA]</scope>
    <source>
        <strain evidence="6">K1W22B-1</strain>
    </source>
</reference>
<evidence type="ECO:0000256" key="1">
    <source>
        <dbReference type="ARBA" id="ARBA00023015"/>
    </source>
</evidence>
<dbReference type="RefSeq" id="WP_120060988.1">
    <property type="nucleotide sequence ID" value="NZ_QYRP01000002.1"/>
</dbReference>
<dbReference type="PROSITE" id="PS01124">
    <property type="entry name" value="HTH_ARAC_FAMILY_2"/>
    <property type="match status" value="1"/>
</dbReference>